<dbReference type="EMBL" id="SDRB02000769">
    <property type="protein sequence ID" value="THG22631.1"/>
    <property type="molecule type" value="Genomic_DNA"/>
</dbReference>
<dbReference type="STRING" id="542762.A0A4S4EZS9"/>
<dbReference type="InterPro" id="IPR001810">
    <property type="entry name" value="F-box_dom"/>
</dbReference>
<sequence>MRLPDQLTDPLSSSTSEMAPHLDLLQKLQFDMLMVVLMSLDDPADLIRASAVSRFWRQFIITHRLCKQLCLRLLPQLSNVVRVSETSCGRKKRKSVGIESSNSAESKALLREHRAYGFLARALKTFTPTDCIAEAVSASSTDNYPEESIRNTLNPRDRVLRRASYWSSKGQKDPAVPETLIYKLISNLCVITEISVQPFQAYFQAGLPIYSAKSFRFRIGYLKSRKDLEKDLKVLPLQLPEENRLQKFVLPEPVLCVGGFLQVELLGRVQKQETDGLLYICVSHVKVVGRSLFPTFEAEVFKPFGKFVLKYDPEAQNRPPPLSPNSQLAIPDMMHAQDIRDMEQWLHMFGGNDPDFVFLNDIPLDNLEMFFM</sequence>
<dbReference type="PANTHER" id="PTHR39741:SF14">
    <property type="entry name" value="F-BOX DOMAIN-CONTAINING PROTEIN"/>
    <property type="match status" value="1"/>
</dbReference>
<dbReference type="Gene3D" id="1.20.1280.50">
    <property type="match status" value="1"/>
</dbReference>
<organism evidence="2 3">
    <name type="scientific">Camellia sinensis var. sinensis</name>
    <name type="common">China tea</name>
    <dbReference type="NCBI Taxonomy" id="542762"/>
    <lineage>
        <taxon>Eukaryota</taxon>
        <taxon>Viridiplantae</taxon>
        <taxon>Streptophyta</taxon>
        <taxon>Embryophyta</taxon>
        <taxon>Tracheophyta</taxon>
        <taxon>Spermatophyta</taxon>
        <taxon>Magnoliopsida</taxon>
        <taxon>eudicotyledons</taxon>
        <taxon>Gunneridae</taxon>
        <taxon>Pentapetalae</taxon>
        <taxon>asterids</taxon>
        <taxon>Ericales</taxon>
        <taxon>Theaceae</taxon>
        <taxon>Camellia</taxon>
    </lineage>
</organism>
<dbReference type="InterPro" id="IPR055336">
    <property type="entry name" value="At4g00755-like"/>
</dbReference>
<comment type="caution">
    <text evidence="2">The sequence shown here is derived from an EMBL/GenBank/DDBJ whole genome shotgun (WGS) entry which is preliminary data.</text>
</comment>
<dbReference type="Pfam" id="PF12937">
    <property type="entry name" value="F-box-like"/>
    <property type="match status" value="1"/>
</dbReference>
<proteinExistence type="predicted"/>
<dbReference type="InterPro" id="IPR036047">
    <property type="entry name" value="F-box-like_dom_sf"/>
</dbReference>
<dbReference type="SUPFAM" id="SSF81383">
    <property type="entry name" value="F-box domain"/>
    <property type="match status" value="1"/>
</dbReference>
<protein>
    <recommendedName>
        <fullName evidence="1">F-box domain-containing protein</fullName>
    </recommendedName>
</protein>
<evidence type="ECO:0000259" key="1">
    <source>
        <dbReference type="Pfam" id="PF12937"/>
    </source>
</evidence>
<reference evidence="2 3" key="1">
    <citation type="journal article" date="2018" name="Proc. Natl. Acad. Sci. U.S.A.">
        <title>Draft genome sequence of Camellia sinensis var. sinensis provides insights into the evolution of the tea genome and tea quality.</title>
        <authorList>
            <person name="Wei C."/>
            <person name="Yang H."/>
            <person name="Wang S."/>
            <person name="Zhao J."/>
            <person name="Liu C."/>
            <person name="Gao L."/>
            <person name="Xia E."/>
            <person name="Lu Y."/>
            <person name="Tai Y."/>
            <person name="She G."/>
            <person name="Sun J."/>
            <person name="Cao H."/>
            <person name="Tong W."/>
            <person name="Gao Q."/>
            <person name="Li Y."/>
            <person name="Deng W."/>
            <person name="Jiang X."/>
            <person name="Wang W."/>
            <person name="Chen Q."/>
            <person name="Zhang S."/>
            <person name="Li H."/>
            <person name="Wu J."/>
            <person name="Wang P."/>
            <person name="Li P."/>
            <person name="Shi C."/>
            <person name="Zheng F."/>
            <person name="Jian J."/>
            <person name="Huang B."/>
            <person name="Shan D."/>
            <person name="Shi M."/>
            <person name="Fang C."/>
            <person name="Yue Y."/>
            <person name="Li F."/>
            <person name="Li D."/>
            <person name="Wei S."/>
            <person name="Han B."/>
            <person name="Jiang C."/>
            <person name="Yin Y."/>
            <person name="Xia T."/>
            <person name="Zhang Z."/>
            <person name="Bennetzen J.L."/>
            <person name="Zhao S."/>
            <person name="Wan X."/>
        </authorList>
    </citation>
    <scope>NUCLEOTIDE SEQUENCE [LARGE SCALE GENOMIC DNA]</scope>
    <source>
        <strain evidence="3">cv. Shuchazao</strain>
        <tissue evidence="2">Leaf</tissue>
    </source>
</reference>
<dbReference type="PANTHER" id="PTHR39741">
    <property type="entry name" value="F-BOX DOMAIN CONTAINING PROTEIN, EXPRESSED"/>
    <property type="match status" value="1"/>
</dbReference>
<dbReference type="Proteomes" id="UP000306102">
    <property type="component" value="Unassembled WGS sequence"/>
</dbReference>
<name>A0A4S4EZS9_CAMSN</name>
<accession>A0A4S4EZS9</accession>
<dbReference type="AlphaFoldDB" id="A0A4S4EZS9"/>
<feature type="domain" description="F-box" evidence="1">
    <location>
        <begin position="32"/>
        <end position="72"/>
    </location>
</feature>
<evidence type="ECO:0000313" key="2">
    <source>
        <dbReference type="EMBL" id="THG22631.1"/>
    </source>
</evidence>
<gene>
    <name evidence="2" type="ORF">TEA_015940</name>
</gene>
<keyword evidence="3" id="KW-1185">Reference proteome</keyword>
<evidence type="ECO:0000313" key="3">
    <source>
        <dbReference type="Proteomes" id="UP000306102"/>
    </source>
</evidence>